<protein>
    <recommendedName>
        <fullName evidence="4">Lipoprotein</fullName>
    </recommendedName>
</protein>
<organism evidence="2 3">
    <name type="scientific">Sebaldella termitidis (strain ATCC 33386 / NCTC 11300)</name>
    <dbReference type="NCBI Taxonomy" id="526218"/>
    <lineage>
        <taxon>Bacteria</taxon>
        <taxon>Fusobacteriati</taxon>
        <taxon>Fusobacteriota</taxon>
        <taxon>Fusobacteriia</taxon>
        <taxon>Fusobacteriales</taxon>
        <taxon>Leptotrichiaceae</taxon>
        <taxon>Sebaldella</taxon>
    </lineage>
</organism>
<feature type="chain" id="PRO_5003020841" description="Lipoprotein" evidence="1">
    <location>
        <begin position="21"/>
        <end position="45"/>
    </location>
</feature>
<evidence type="ECO:0000313" key="3">
    <source>
        <dbReference type="Proteomes" id="UP000000845"/>
    </source>
</evidence>
<dbReference type="PROSITE" id="PS51257">
    <property type="entry name" value="PROKAR_LIPOPROTEIN"/>
    <property type="match status" value="1"/>
</dbReference>
<feature type="signal peptide" evidence="1">
    <location>
        <begin position="1"/>
        <end position="20"/>
    </location>
</feature>
<keyword evidence="1" id="KW-0732">Signal</keyword>
<evidence type="ECO:0000313" key="2">
    <source>
        <dbReference type="EMBL" id="ACZ09067.1"/>
    </source>
</evidence>
<accession>D1AKF1</accession>
<sequence length="45" mass="5146">MKKCFFIILLLLLTASCAQSKLDCRGKDPRCTDETGFDLIDIDFF</sequence>
<proteinExistence type="predicted"/>
<reference evidence="2 3" key="2">
    <citation type="journal article" date="2010" name="Stand. Genomic Sci.">
        <title>Complete genome sequence of Sebaldella termitidis type strain (NCTC 11300).</title>
        <authorList>
            <person name="Harmon-Smith M."/>
            <person name="Celia L."/>
            <person name="Chertkov O."/>
            <person name="Lapidus A."/>
            <person name="Copeland A."/>
            <person name="Glavina Del Rio T."/>
            <person name="Nolan M."/>
            <person name="Lucas S."/>
            <person name="Tice H."/>
            <person name="Cheng J.F."/>
            <person name="Han C."/>
            <person name="Detter J.C."/>
            <person name="Bruce D."/>
            <person name="Goodwin L."/>
            <person name="Pitluck S."/>
            <person name="Pati A."/>
            <person name="Liolios K."/>
            <person name="Ivanova N."/>
            <person name="Mavromatis K."/>
            <person name="Mikhailova N."/>
            <person name="Chen A."/>
            <person name="Palaniappan K."/>
            <person name="Land M."/>
            <person name="Hauser L."/>
            <person name="Chang Y.J."/>
            <person name="Jeffries C.D."/>
            <person name="Brettin T."/>
            <person name="Goker M."/>
            <person name="Beck B."/>
            <person name="Bristow J."/>
            <person name="Eisen J.A."/>
            <person name="Markowitz V."/>
            <person name="Hugenholtz P."/>
            <person name="Kyrpides N.C."/>
            <person name="Klenk H.P."/>
            <person name="Chen F."/>
        </authorList>
    </citation>
    <scope>NUCLEOTIDE SEQUENCE [LARGE SCALE GENOMIC DNA]</scope>
    <source>
        <strain evidence="3">ATCC 33386 / NCTC 11300</strain>
    </source>
</reference>
<evidence type="ECO:0008006" key="4">
    <source>
        <dbReference type="Google" id="ProtNLM"/>
    </source>
</evidence>
<dbReference type="STRING" id="526218.Sterm_2213"/>
<evidence type="ECO:0000256" key="1">
    <source>
        <dbReference type="SAM" id="SignalP"/>
    </source>
</evidence>
<dbReference type="EMBL" id="CP001739">
    <property type="protein sequence ID" value="ACZ09067.1"/>
    <property type="molecule type" value="Genomic_DNA"/>
</dbReference>
<dbReference type="HOGENOM" id="CLU_3205132_0_0_0"/>
<reference evidence="3" key="1">
    <citation type="submission" date="2009-09" db="EMBL/GenBank/DDBJ databases">
        <title>The complete chromosome of Sebaldella termitidis ATCC 33386.</title>
        <authorList>
            <consortium name="US DOE Joint Genome Institute (JGI-PGF)"/>
            <person name="Lucas S."/>
            <person name="Copeland A."/>
            <person name="Lapidus A."/>
            <person name="Glavina del Rio T."/>
            <person name="Dalin E."/>
            <person name="Tice H."/>
            <person name="Bruce D."/>
            <person name="Goodwin L."/>
            <person name="Pitluck S."/>
            <person name="Kyrpides N."/>
            <person name="Mavromatis K."/>
            <person name="Ivanova N."/>
            <person name="Mikhailova N."/>
            <person name="Sims D."/>
            <person name="Meincke L."/>
            <person name="Brettin T."/>
            <person name="Detter J.C."/>
            <person name="Han C."/>
            <person name="Larimer F."/>
            <person name="Land M."/>
            <person name="Hauser L."/>
            <person name="Markowitz V."/>
            <person name="Cheng J.F."/>
            <person name="Hugenholtz P."/>
            <person name="Woyke T."/>
            <person name="Wu D."/>
            <person name="Eisen J.A."/>
        </authorList>
    </citation>
    <scope>NUCLEOTIDE SEQUENCE [LARGE SCALE GENOMIC DNA]</scope>
    <source>
        <strain evidence="3">ATCC 33386 / NCTC 11300</strain>
    </source>
</reference>
<keyword evidence="3" id="KW-1185">Reference proteome</keyword>
<dbReference type="Proteomes" id="UP000000845">
    <property type="component" value="Chromosome"/>
</dbReference>
<dbReference type="KEGG" id="str:Sterm_2213"/>
<dbReference type="RefSeq" id="WP_012861661.1">
    <property type="nucleotide sequence ID" value="NC_013517.1"/>
</dbReference>
<name>D1AKF1_SEBTE</name>
<gene>
    <name evidence="2" type="ordered locus">Sterm_2213</name>
</gene>
<dbReference type="AlphaFoldDB" id="D1AKF1"/>